<dbReference type="Gene3D" id="3.40.960.10">
    <property type="entry name" value="VSR Endonuclease"/>
    <property type="match status" value="1"/>
</dbReference>
<accession>A0ABS9WDH7</accession>
<evidence type="ECO:0000313" key="2">
    <source>
        <dbReference type="EMBL" id="MCI2240910.1"/>
    </source>
</evidence>
<keyword evidence="2" id="KW-0540">Nuclease</keyword>
<sequence>MTKNRRQVLAERAQRMRREMTRQERKLWYQFLKTYEFSFVTQKVMGNYILDFYCKKLHLSIELDGSQHFEPRALRYDQIRTTFLETEGIKELRFTNRDIDESFEGVCEIIHQEAQKRRPDARQFQFDFMRLLEKS</sequence>
<keyword evidence="3" id="KW-1185">Reference proteome</keyword>
<dbReference type="GO" id="GO:0004519">
    <property type="term" value="F:endonuclease activity"/>
    <property type="evidence" value="ECO:0007669"/>
    <property type="project" value="UniProtKB-KW"/>
</dbReference>
<name>A0ABS9WDH7_9ACTN</name>
<keyword evidence="2" id="KW-0255">Endonuclease</keyword>
<evidence type="ECO:0000313" key="3">
    <source>
        <dbReference type="Proteomes" id="UP001430755"/>
    </source>
</evidence>
<dbReference type="InterPro" id="IPR011335">
    <property type="entry name" value="Restrct_endonuc-II-like"/>
</dbReference>
<dbReference type="PANTHER" id="PTHR38590">
    <property type="entry name" value="BLL0828 PROTEIN"/>
    <property type="match status" value="1"/>
</dbReference>
<dbReference type="Proteomes" id="UP001430755">
    <property type="component" value="Unassembled WGS sequence"/>
</dbReference>
<dbReference type="InterPro" id="IPR047216">
    <property type="entry name" value="Endonuclease_DUF559_bact"/>
</dbReference>
<dbReference type="PANTHER" id="PTHR38590:SF1">
    <property type="entry name" value="BLL0828 PROTEIN"/>
    <property type="match status" value="1"/>
</dbReference>
<dbReference type="EMBL" id="JAJMLW010000001">
    <property type="protein sequence ID" value="MCI2240910.1"/>
    <property type="molecule type" value="Genomic_DNA"/>
</dbReference>
<evidence type="ECO:0000259" key="1">
    <source>
        <dbReference type="Pfam" id="PF04480"/>
    </source>
</evidence>
<protein>
    <submittedName>
        <fullName evidence="2">Endonuclease domain-containing protein</fullName>
    </submittedName>
</protein>
<reference evidence="2" key="1">
    <citation type="submission" date="2021-11" db="EMBL/GenBank/DDBJ databases">
        <title>A Novel Adlercreutzia Species, isolated from a Allomyrina dichotoma larva feces.</title>
        <authorList>
            <person name="Suh M.K."/>
        </authorList>
    </citation>
    <scope>NUCLEOTIDE SEQUENCE</scope>
    <source>
        <strain evidence="2">JBNU-10</strain>
    </source>
</reference>
<organism evidence="2 3">
    <name type="scientific">Adlercreutzia faecimuris</name>
    <dbReference type="NCBI Taxonomy" id="2897341"/>
    <lineage>
        <taxon>Bacteria</taxon>
        <taxon>Bacillati</taxon>
        <taxon>Actinomycetota</taxon>
        <taxon>Coriobacteriia</taxon>
        <taxon>Eggerthellales</taxon>
        <taxon>Eggerthellaceae</taxon>
        <taxon>Adlercreutzia</taxon>
    </lineage>
</organism>
<gene>
    <name evidence="2" type="ORF">LPT13_00880</name>
</gene>
<dbReference type="SUPFAM" id="SSF52980">
    <property type="entry name" value="Restriction endonuclease-like"/>
    <property type="match status" value="1"/>
</dbReference>
<dbReference type="CDD" id="cd01038">
    <property type="entry name" value="Endonuclease_DUF559"/>
    <property type="match status" value="1"/>
</dbReference>
<comment type="caution">
    <text evidence="2">The sequence shown here is derived from an EMBL/GenBank/DDBJ whole genome shotgun (WGS) entry which is preliminary data.</text>
</comment>
<dbReference type="RefSeq" id="WP_242162580.1">
    <property type="nucleotide sequence ID" value="NZ_JAJMLW010000001.1"/>
</dbReference>
<feature type="domain" description="DUF559" evidence="1">
    <location>
        <begin position="10"/>
        <end position="113"/>
    </location>
</feature>
<dbReference type="InterPro" id="IPR007569">
    <property type="entry name" value="DUF559"/>
</dbReference>
<dbReference type="Pfam" id="PF04480">
    <property type="entry name" value="DUF559"/>
    <property type="match status" value="1"/>
</dbReference>
<proteinExistence type="predicted"/>
<keyword evidence="2" id="KW-0378">Hydrolase</keyword>